<dbReference type="OrthoDB" id="9808367at2"/>
<dbReference type="PANTHER" id="PTHR10625:SF10">
    <property type="entry name" value="HISTONE DEACETYLASE HDAC1"/>
    <property type="match status" value="1"/>
</dbReference>
<dbReference type="Proteomes" id="UP000316304">
    <property type="component" value="Unassembled WGS sequence"/>
</dbReference>
<evidence type="ECO:0000313" key="4">
    <source>
        <dbReference type="Proteomes" id="UP000316304"/>
    </source>
</evidence>
<comment type="caution">
    <text evidence="3">The sequence shown here is derived from an EMBL/GenBank/DDBJ whole genome shotgun (WGS) entry which is preliminary data.</text>
</comment>
<dbReference type="RefSeq" id="WP_146594594.1">
    <property type="nucleotide sequence ID" value="NZ_SJPT01000003.1"/>
</dbReference>
<dbReference type="InterPro" id="IPR023696">
    <property type="entry name" value="Ureohydrolase_dom_sf"/>
</dbReference>
<dbReference type="CDD" id="cd09992">
    <property type="entry name" value="HDAC_classII"/>
    <property type="match status" value="1"/>
</dbReference>
<dbReference type="InterPro" id="IPR023801">
    <property type="entry name" value="His_deacetylse_dom"/>
</dbReference>
<protein>
    <submittedName>
        <fullName evidence="3">Histone deacetylase-like amidohydrolase</fullName>
        <ecNumber evidence="3">3.5.1.-</ecNumber>
    </submittedName>
</protein>
<accession>A0A5C6CLV4</accession>
<evidence type="ECO:0000256" key="1">
    <source>
        <dbReference type="ARBA" id="ARBA00005947"/>
    </source>
</evidence>
<dbReference type="Pfam" id="PF00850">
    <property type="entry name" value="Hist_deacetyl"/>
    <property type="match status" value="1"/>
</dbReference>
<keyword evidence="3" id="KW-0378">Hydrolase</keyword>
<sequence>MTLLYYDYIFQEHDTGSHPESALRLAAVMRRLSFLSLDALCQRPRWEPASIEQLSLVHTAKHIENIRSVANRGGGEIDSDTVLCQRSYDVAAMAAGAVADAVRRVVAGDDVNAFCLVRPPGHHASQDQAMGFCLFNNVAVGARVATQVLGLDRVMIVDFDVHHGNGTQAIFYDDPRVGFLSMHRAPLFPHTGSADETGSGAAVGTTVNVPISLGTSPEVQIERFSAAMSQLAKRMSPQLILISAGFDSHRLDPVGSLGLNCEDFTAITREIIKVARQYAEGRIVSVLEGGYNPDALAECVGNHLETLMEEG</sequence>
<reference evidence="3 4" key="1">
    <citation type="submission" date="2019-02" db="EMBL/GenBank/DDBJ databases">
        <title>Deep-cultivation of Planctomycetes and their phenomic and genomic characterization uncovers novel biology.</title>
        <authorList>
            <person name="Wiegand S."/>
            <person name="Jogler M."/>
            <person name="Boedeker C."/>
            <person name="Pinto D."/>
            <person name="Vollmers J."/>
            <person name="Rivas-Marin E."/>
            <person name="Kohn T."/>
            <person name="Peeters S.H."/>
            <person name="Heuer A."/>
            <person name="Rast P."/>
            <person name="Oberbeckmann S."/>
            <person name="Bunk B."/>
            <person name="Jeske O."/>
            <person name="Meyerdierks A."/>
            <person name="Storesund J.E."/>
            <person name="Kallscheuer N."/>
            <person name="Luecker S."/>
            <person name="Lage O.M."/>
            <person name="Pohl T."/>
            <person name="Merkel B.J."/>
            <person name="Hornburger P."/>
            <person name="Mueller R.-W."/>
            <person name="Bruemmer F."/>
            <person name="Labrenz M."/>
            <person name="Spormann A.M."/>
            <person name="Op Den Camp H."/>
            <person name="Overmann J."/>
            <person name="Amann R."/>
            <person name="Jetten M.S.M."/>
            <person name="Mascher T."/>
            <person name="Medema M.H."/>
            <person name="Devos D.P."/>
            <person name="Kaster A.-K."/>
            <person name="Ovreas L."/>
            <person name="Rohde M."/>
            <person name="Galperin M.Y."/>
            <person name="Jogler C."/>
        </authorList>
    </citation>
    <scope>NUCLEOTIDE SEQUENCE [LARGE SCALE GENOMIC DNA]</scope>
    <source>
        <strain evidence="3 4">Pla52o</strain>
    </source>
</reference>
<dbReference type="PANTHER" id="PTHR10625">
    <property type="entry name" value="HISTONE DEACETYLASE HDAC1-RELATED"/>
    <property type="match status" value="1"/>
</dbReference>
<organism evidence="3 4">
    <name type="scientific">Novipirellula galeiformis</name>
    <dbReference type="NCBI Taxonomy" id="2528004"/>
    <lineage>
        <taxon>Bacteria</taxon>
        <taxon>Pseudomonadati</taxon>
        <taxon>Planctomycetota</taxon>
        <taxon>Planctomycetia</taxon>
        <taxon>Pirellulales</taxon>
        <taxon>Pirellulaceae</taxon>
        <taxon>Novipirellula</taxon>
    </lineage>
</organism>
<dbReference type="InterPro" id="IPR000286">
    <property type="entry name" value="HDACs"/>
</dbReference>
<gene>
    <name evidence="3" type="primary">hdaH</name>
    <name evidence="3" type="ORF">Pla52o_23510</name>
</gene>
<keyword evidence="4" id="KW-1185">Reference proteome</keyword>
<dbReference type="GO" id="GO:0016787">
    <property type="term" value="F:hydrolase activity"/>
    <property type="evidence" value="ECO:0007669"/>
    <property type="project" value="UniProtKB-KW"/>
</dbReference>
<dbReference type="GO" id="GO:0004407">
    <property type="term" value="F:histone deacetylase activity"/>
    <property type="evidence" value="ECO:0007669"/>
    <property type="project" value="TreeGrafter"/>
</dbReference>
<dbReference type="EC" id="3.5.1.-" evidence="3"/>
<dbReference type="PRINTS" id="PR01270">
    <property type="entry name" value="HDASUPER"/>
</dbReference>
<name>A0A5C6CLV4_9BACT</name>
<dbReference type="InterPro" id="IPR037138">
    <property type="entry name" value="His_deacetylse_dom_sf"/>
</dbReference>
<dbReference type="EMBL" id="SJPT01000003">
    <property type="protein sequence ID" value="TWU24424.1"/>
    <property type="molecule type" value="Genomic_DNA"/>
</dbReference>
<dbReference type="GO" id="GO:0040029">
    <property type="term" value="P:epigenetic regulation of gene expression"/>
    <property type="evidence" value="ECO:0007669"/>
    <property type="project" value="TreeGrafter"/>
</dbReference>
<comment type="similarity">
    <text evidence="1">Belongs to the histone deacetylase family.</text>
</comment>
<dbReference type="SUPFAM" id="SSF52768">
    <property type="entry name" value="Arginase/deacetylase"/>
    <property type="match status" value="1"/>
</dbReference>
<dbReference type="AlphaFoldDB" id="A0A5C6CLV4"/>
<feature type="domain" description="Histone deacetylase" evidence="2">
    <location>
        <begin position="18"/>
        <end position="307"/>
    </location>
</feature>
<evidence type="ECO:0000313" key="3">
    <source>
        <dbReference type="EMBL" id="TWU24424.1"/>
    </source>
</evidence>
<evidence type="ECO:0000259" key="2">
    <source>
        <dbReference type="Pfam" id="PF00850"/>
    </source>
</evidence>
<dbReference type="Gene3D" id="3.40.800.20">
    <property type="entry name" value="Histone deacetylase domain"/>
    <property type="match status" value="1"/>
</dbReference>
<proteinExistence type="inferred from homology"/>